<evidence type="ECO:0000313" key="3">
    <source>
        <dbReference type="Proteomes" id="UP000053477"/>
    </source>
</evidence>
<dbReference type="InParanoid" id="A0A0H2RWI0"/>
<accession>A0A0H2RWI0</accession>
<dbReference type="Proteomes" id="UP000053477">
    <property type="component" value="Unassembled WGS sequence"/>
</dbReference>
<sequence>MTGDWATIIFDSRTQESNASFDMKAATITASGKVWGRWSEHSSYPKRHGPTRQIPFAAEEPPEKDLDQCIFLTPFRISDLAWYKRIVLLLSISQKSGPLPLPRDGPGSTSGGNQFSSSSTQPALSQYSIMSSSAEPYDTEEVLKPHEVLAFHAFDAIAQAMPAGLLSNQRPARERFASHS</sequence>
<protein>
    <submittedName>
        <fullName evidence="2">Uncharacterized protein</fullName>
    </submittedName>
</protein>
<keyword evidence="3" id="KW-1185">Reference proteome</keyword>
<evidence type="ECO:0000256" key="1">
    <source>
        <dbReference type="SAM" id="MobiDB-lite"/>
    </source>
</evidence>
<dbReference type="EMBL" id="KQ085919">
    <property type="protein sequence ID" value="KLO16199.1"/>
    <property type="molecule type" value="Genomic_DNA"/>
</dbReference>
<name>A0A0H2RWI0_9AGAM</name>
<feature type="region of interest" description="Disordered" evidence="1">
    <location>
        <begin position="98"/>
        <end position="121"/>
    </location>
</feature>
<gene>
    <name evidence="2" type="ORF">SCHPADRAFT_225831</name>
</gene>
<dbReference type="AlphaFoldDB" id="A0A0H2RWI0"/>
<feature type="compositionally biased region" description="Low complexity" evidence="1">
    <location>
        <begin position="111"/>
        <end position="121"/>
    </location>
</feature>
<evidence type="ECO:0000313" key="2">
    <source>
        <dbReference type="EMBL" id="KLO16199.1"/>
    </source>
</evidence>
<dbReference type="OrthoDB" id="3222453at2759"/>
<organism evidence="2 3">
    <name type="scientific">Schizopora paradoxa</name>
    <dbReference type="NCBI Taxonomy" id="27342"/>
    <lineage>
        <taxon>Eukaryota</taxon>
        <taxon>Fungi</taxon>
        <taxon>Dikarya</taxon>
        <taxon>Basidiomycota</taxon>
        <taxon>Agaricomycotina</taxon>
        <taxon>Agaricomycetes</taxon>
        <taxon>Hymenochaetales</taxon>
        <taxon>Schizoporaceae</taxon>
        <taxon>Schizopora</taxon>
    </lineage>
</organism>
<proteinExistence type="predicted"/>
<reference evidence="2 3" key="1">
    <citation type="submission" date="2015-04" db="EMBL/GenBank/DDBJ databases">
        <title>Complete genome sequence of Schizopora paradoxa KUC8140, a cosmopolitan wood degrader in East Asia.</title>
        <authorList>
            <consortium name="DOE Joint Genome Institute"/>
            <person name="Min B."/>
            <person name="Park H."/>
            <person name="Jang Y."/>
            <person name="Kim J.-J."/>
            <person name="Kim K.H."/>
            <person name="Pangilinan J."/>
            <person name="Lipzen A."/>
            <person name="Riley R."/>
            <person name="Grigoriev I.V."/>
            <person name="Spatafora J.W."/>
            <person name="Choi I.-G."/>
        </authorList>
    </citation>
    <scope>NUCLEOTIDE SEQUENCE [LARGE SCALE GENOMIC DNA]</scope>
    <source>
        <strain evidence="2 3">KUC8140</strain>
    </source>
</reference>